<evidence type="ECO:0000256" key="6">
    <source>
        <dbReference type="SAM" id="Phobius"/>
    </source>
</evidence>
<dbReference type="InterPro" id="IPR036866">
    <property type="entry name" value="RibonucZ/Hydroxyglut_hydro"/>
</dbReference>
<dbReference type="SMART" id="SM00849">
    <property type="entry name" value="Lactamase_B"/>
    <property type="match status" value="1"/>
</dbReference>
<evidence type="ECO:0000313" key="8">
    <source>
        <dbReference type="EMBL" id="GGA68828.1"/>
    </source>
</evidence>
<evidence type="ECO:0000256" key="5">
    <source>
        <dbReference type="ARBA" id="ARBA00023136"/>
    </source>
</evidence>
<feature type="transmembrane region" description="Helical" evidence="6">
    <location>
        <begin position="476"/>
        <end position="496"/>
    </location>
</feature>
<keyword evidence="4 6" id="KW-1133">Transmembrane helix</keyword>
<gene>
    <name evidence="8" type="ORF">GCM10008025_11040</name>
</gene>
<dbReference type="NCBIfam" id="TIGR00361">
    <property type="entry name" value="ComEC_Rec2"/>
    <property type="match status" value="1"/>
</dbReference>
<keyword evidence="9" id="KW-1185">Reference proteome</keyword>
<keyword evidence="2" id="KW-1003">Cell membrane</keyword>
<evidence type="ECO:0000256" key="4">
    <source>
        <dbReference type="ARBA" id="ARBA00022989"/>
    </source>
</evidence>
<dbReference type="GO" id="GO:0030420">
    <property type="term" value="P:establishment of competence for transformation"/>
    <property type="evidence" value="ECO:0007669"/>
    <property type="project" value="InterPro"/>
</dbReference>
<comment type="subcellular location">
    <subcellularLocation>
        <location evidence="1">Cell membrane</location>
        <topology evidence="1">Multi-pass membrane protein</topology>
    </subcellularLocation>
</comment>
<dbReference type="InterPro" id="IPR004477">
    <property type="entry name" value="ComEC_N"/>
</dbReference>
<evidence type="ECO:0000313" key="9">
    <source>
        <dbReference type="Proteomes" id="UP000613512"/>
    </source>
</evidence>
<feature type="transmembrane region" description="Helical" evidence="6">
    <location>
        <begin position="442"/>
        <end position="464"/>
    </location>
</feature>
<organism evidence="8 9">
    <name type="scientific">Ornithinibacillus halotolerans</name>
    <dbReference type="NCBI Taxonomy" id="1274357"/>
    <lineage>
        <taxon>Bacteria</taxon>
        <taxon>Bacillati</taxon>
        <taxon>Bacillota</taxon>
        <taxon>Bacilli</taxon>
        <taxon>Bacillales</taxon>
        <taxon>Bacillaceae</taxon>
        <taxon>Ornithinibacillus</taxon>
    </lineage>
</organism>
<dbReference type="PANTHER" id="PTHR30619:SF1">
    <property type="entry name" value="RECOMBINATION PROTEIN 2"/>
    <property type="match status" value="1"/>
</dbReference>
<feature type="transmembrane region" description="Helical" evidence="6">
    <location>
        <begin position="383"/>
        <end position="413"/>
    </location>
</feature>
<reference evidence="8" key="1">
    <citation type="journal article" date="2014" name="Int. J. Syst. Evol. Microbiol.">
        <title>Complete genome sequence of Corynebacterium casei LMG S-19264T (=DSM 44701T), isolated from a smear-ripened cheese.</title>
        <authorList>
            <consortium name="US DOE Joint Genome Institute (JGI-PGF)"/>
            <person name="Walter F."/>
            <person name="Albersmeier A."/>
            <person name="Kalinowski J."/>
            <person name="Ruckert C."/>
        </authorList>
    </citation>
    <scope>NUCLEOTIDE SEQUENCE</scope>
    <source>
        <strain evidence="8">CGMCC 1.12408</strain>
    </source>
</reference>
<dbReference type="CDD" id="cd07731">
    <property type="entry name" value="ComA-like_MBL-fold"/>
    <property type="match status" value="1"/>
</dbReference>
<sequence>MKGYCYILALSVLCSILTTIFNSIYIGILFLIWISYLFYMKRIGKLLYFVSLFFYIFFSLYVPSIELHQHSITPTELTLHGEITSPITSSNHFLQFEFRENNSNQLIQIMTFDDDNYSYKTTSIQHGAECQIKGILKSPEGSRNPGQFNYQAYLASNHIHYQFEVSKLEDIACHQKSNLSILYKIRESLIQTISNRFSNFTSSWIRALVIGDDQDIPEDVIELFQRWGLSHILAISGLHIGLVVGLLYLLTIKINLLTKEKATTLIIVFLPIYAVIAGGEPSVWRASIMILLGLILRKMKSRFTIIDIISITFILLVLVNRFIIYSVGFQFSFIVTFSIILSKTWLLDSNSYMMQMLKLSFISQFIITPLQMFYFFQFNPLSIFLNLIVVPYFTFFVIPLMFLFIIMMIVPFLYPIIDKVFTFIHEELFLVALNLIDHYLYFPWYTGYTTPFFFIGYYILLYLLMGRIQGGKKKQAFYFGVMLIVLLLSNVVKPYLTPTGQVTMLDVGQGDAIIIELPFRKGVIVIDAGAKVSFEDNTISDSNYSRIIKPFLQYRGIQTIDAIFISHEDVDHSGSVPFLIRDFQVEAVIVSDYYQLDSTLLEEIQNKKTELHRVKSGQEVNIEGKMFKVLSPWVDRNSSNENSLVVQTVLGNKSWLFTGDIEEQAESALLRNYPHLKIDVLKVAHHGSNTSSIPAFISSISPRYALISVGENNRYQHPSEEVIERYKEEGTIIFRTDQLGAIMFRFTEKEGTFYHYQP</sequence>
<dbReference type="GO" id="GO:0005886">
    <property type="term" value="C:plasma membrane"/>
    <property type="evidence" value="ECO:0007669"/>
    <property type="project" value="UniProtKB-SubCell"/>
</dbReference>
<dbReference type="EMBL" id="BMEY01000004">
    <property type="protein sequence ID" value="GGA68828.1"/>
    <property type="molecule type" value="Genomic_DNA"/>
</dbReference>
<feature type="domain" description="Metallo-beta-lactamase" evidence="7">
    <location>
        <begin position="509"/>
        <end position="711"/>
    </location>
</feature>
<accession>A0A916RVW4</accession>
<dbReference type="Pfam" id="PF13567">
    <property type="entry name" value="DUF4131"/>
    <property type="match status" value="1"/>
</dbReference>
<keyword evidence="3 6" id="KW-0812">Transmembrane</keyword>
<dbReference type="Proteomes" id="UP000613512">
    <property type="component" value="Unassembled WGS sequence"/>
</dbReference>
<evidence type="ECO:0000259" key="7">
    <source>
        <dbReference type="SMART" id="SM00849"/>
    </source>
</evidence>
<dbReference type="PANTHER" id="PTHR30619">
    <property type="entry name" value="DNA INTERNALIZATION/COMPETENCE PROTEIN COMEC/REC2"/>
    <property type="match status" value="1"/>
</dbReference>
<name>A0A916RVW4_9BACI</name>
<dbReference type="Gene3D" id="3.60.15.10">
    <property type="entry name" value="Ribonuclease Z/Hydroxyacylglutathione hydrolase-like"/>
    <property type="match status" value="1"/>
</dbReference>
<feature type="transmembrane region" description="Helical" evidence="6">
    <location>
        <begin position="359"/>
        <end position="377"/>
    </location>
</feature>
<dbReference type="RefSeq" id="WP_268237910.1">
    <property type="nucleotide sequence ID" value="NZ_BMEY01000004.1"/>
</dbReference>
<dbReference type="InterPro" id="IPR052159">
    <property type="entry name" value="Competence_DNA_uptake"/>
</dbReference>
<feature type="transmembrane region" description="Helical" evidence="6">
    <location>
        <begin position="227"/>
        <end position="250"/>
    </location>
</feature>
<feature type="transmembrane region" description="Helical" evidence="6">
    <location>
        <begin position="306"/>
        <end position="323"/>
    </location>
</feature>
<evidence type="ECO:0000256" key="2">
    <source>
        <dbReference type="ARBA" id="ARBA00022475"/>
    </source>
</evidence>
<keyword evidence="5 6" id="KW-0472">Membrane</keyword>
<dbReference type="InterPro" id="IPR001279">
    <property type="entry name" value="Metallo-B-lactamas"/>
</dbReference>
<feature type="transmembrane region" description="Helical" evidence="6">
    <location>
        <begin position="6"/>
        <end position="39"/>
    </location>
</feature>
<dbReference type="Pfam" id="PF03772">
    <property type="entry name" value="Competence"/>
    <property type="match status" value="1"/>
</dbReference>
<evidence type="ECO:0000256" key="1">
    <source>
        <dbReference type="ARBA" id="ARBA00004651"/>
    </source>
</evidence>
<dbReference type="InterPro" id="IPR004797">
    <property type="entry name" value="Competence_ComEC/Rec2"/>
</dbReference>
<reference evidence="8" key="2">
    <citation type="submission" date="2020-09" db="EMBL/GenBank/DDBJ databases">
        <authorList>
            <person name="Sun Q."/>
            <person name="Zhou Y."/>
        </authorList>
    </citation>
    <scope>NUCLEOTIDE SEQUENCE</scope>
    <source>
        <strain evidence="8">CGMCC 1.12408</strain>
    </source>
</reference>
<dbReference type="Pfam" id="PF00753">
    <property type="entry name" value="Lactamase_B"/>
    <property type="match status" value="1"/>
</dbReference>
<proteinExistence type="predicted"/>
<feature type="transmembrane region" description="Helical" evidence="6">
    <location>
        <begin position="262"/>
        <end position="277"/>
    </location>
</feature>
<protein>
    <submittedName>
        <fullName evidence="8">DNA internalization-related competence protein ComEC/Rec2</fullName>
    </submittedName>
</protein>
<dbReference type="SUPFAM" id="SSF56281">
    <property type="entry name" value="Metallo-hydrolase/oxidoreductase"/>
    <property type="match status" value="1"/>
</dbReference>
<dbReference type="AlphaFoldDB" id="A0A916RVW4"/>
<feature type="transmembrane region" description="Helical" evidence="6">
    <location>
        <begin position="329"/>
        <end position="347"/>
    </location>
</feature>
<dbReference type="InterPro" id="IPR035681">
    <property type="entry name" value="ComA-like_MBL"/>
</dbReference>
<dbReference type="NCBIfam" id="TIGR00360">
    <property type="entry name" value="ComEC_N-term"/>
    <property type="match status" value="1"/>
</dbReference>
<comment type="caution">
    <text evidence="8">The sequence shown here is derived from an EMBL/GenBank/DDBJ whole genome shotgun (WGS) entry which is preliminary data.</text>
</comment>
<dbReference type="InterPro" id="IPR025405">
    <property type="entry name" value="DUF4131"/>
</dbReference>
<feature type="transmembrane region" description="Helical" evidence="6">
    <location>
        <begin position="46"/>
        <end position="64"/>
    </location>
</feature>
<evidence type="ECO:0000256" key="3">
    <source>
        <dbReference type="ARBA" id="ARBA00022692"/>
    </source>
</evidence>